<proteinExistence type="predicted"/>
<evidence type="ECO:0000313" key="2">
    <source>
        <dbReference type="EMBL" id="KAF9458181.1"/>
    </source>
</evidence>
<comment type="caution">
    <text evidence="2">The sequence shown here is derived from an EMBL/GenBank/DDBJ whole genome shotgun (WGS) entry which is preliminary data.</text>
</comment>
<keyword evidence="1" id="KW-0472">Membrane</keyword>
<dbReference type="Proteomes" id="UP000807353">
    <property type="component" value="Unassembled WGS sequence"/>
</dbReference>
<feature type="transmembrane region" description="Helical" evidence="1">
    <location>
        <begin position="94"/>
        <end position="113"/>
    </location>
</feature>
<reference evidence="2" key="1">
    <citation type="submission" date="2020-11" db="EMBL/GenBank/DDBJ databases">
        <authorList>
            <consortium name="DOE Joint Genome Institute"/>
            <person name="Ahrendt S."/>
            <person name="Riley R."/>
            <person name="Andreopoulos W."/>
            <person name="Labutti K."/>
            <person name="Pangilinan J."/>
            <person name="Ruiz-Duenas F.J."/>
            <person name="Barrasa J.M."/>
            <person name="Sanchez-Garcia M."/>
            <person name="Camarero S."/>
            <person name="Miyauchi S."/>
            <person name="Serrano A."/>
            <person name="Linde D."/>
            <person name="Babiker R."/>
            <person name="Drula E."/>
            <person name="Ayuso-Fernandez I."/>
            <person name="Pacheco R."/>
            <person name="Padilla G."/>
            <person name="Ferreira P."/>
            <person name="Barriuso J."/>
            <person name="Kellner H."/>
            <person name="Castanera R."/>
            <person name="Alfaro M."/>
            <person name="Ramirez L."/>
            <person name="Pisabarro A.G."/>
            <person name="Kuo A."/>
            <person name="Tritt A."/>
            <person name="Lipzen A."/>
            <person name="He G."/>
            <person name="Yan M."/>
            <person name="Ng V."/>
            <person name="Cullen D."/>
            <person name="Martin F."/>
            <person name="Rosso M.-N."/>
            <person name="Henrissat B."/>
            <person name="Hibbett D."/>
            <person name="Martinez A.T."/>
            <person name="Grigoriev I.V."/>
        </authorList>
    </citation>
    <scope>NUCLEOTIDE SEQUENCE</scope>
    <source>
        <strain evidence="2">CBS 247.69</strain>
    </source>
</reference>
<name>A0A9P6CA91_9AGAR</name>
<keyword evidence="3" id="KW-1185">Reference proteome</keyword>
<protein>
    <submittedName>
        <fullName evidence="2">Uncharacterized protein</fullName>
    </submittedName>
</protein>
<dbReference type="AlphaFoldDB" id="A0A9P6CA91"/>
<organism evidence="2 3">
    <name type="scientific">Collybia nuda</name>
    <dbReference type="NCBI Taxonomy" id="64659"/>
    <lineage>
        <taxon>Eukaryota</taxon>
        <taxon>Fungi</taxon>
        <taxon>Dikarya</taxon>
        <taxon>Basidiomycota</taxon>
        <taxon>Agaricomycotina</taxon>
        <taxon>Agaricomycetes</taxon>
        <taxon>Agaricomycetidae</taxon>
        <taxon>Agaricales</taxon>
        <taxon>Tricholomatineae</taxon>
        <taxon>Clitocybaceae</taxon>
        <taxon>Collybia</taxon>
    </lineage>
</organism>
<sequence>MVVIGLHFGVIIVGGRAWALCFRLAAGCDTSLDLEAASQDQKSNSEYAWDHIDRYRKIPFYRYVAYCERVQLIGTLLLLISMLLMQFALFSNKIFSWIFLGVPATLAVSIYLTDFRH</sequence>
<keyword evidence="1" id="KW-1133">Transmembrane helix</keyword>
<evidence type="ECO:0000256" key="1">
    <source>
        <dbReference type="SAM" id="Phobius"/>
    </source>
</evidence>
<accession>A0A9P6CA91</accession>
<gene>
    <name evidence="2" type="ORF">BDZ94DRAFT_1271445</name>
</gene>
<keyword evidence="1" id="KW-0812">Transmembrane</keyword>
<feature type="transmembrane region" description="Helical" evidence="1">
    <location>
        <begin position="70"/>
        <end position="88"/>
    </location>
</feature>
<evidence type="ECO:0000313" key="3">
    <source>
        <dbReference type="Proteomes" id="UP000807353"/>
    </source>
</evidence>
<dbReference type="EMBL" id="MU150348">
    <property type="protein sequence ID" value="KAF9458181.1"/>
    <property type="molecule type" value="Genomic_DNA"/>
</dbReference>